<dbReference type="GO" id="GO:0071035">
    <property type="term" value="P:nuclear polyadenylation-dependent rRNA catabolic process"/>
    <property type="evidence" value="ECO:0007669"/>
    <property type="project" value="TreeGrafter"/>
</dbReference>
<dbReference type="GO" id="GO:0071044">
    <property type="term" value="P:histone mRNA catabolic process"/>
    <property type="evidence" value="ECO:0007669"/>
    <property type="project" value="TreeGrafter"/>
</dbReference>
<dbReference type="OrthoDB" id="1920326at2759"/>
<reference evidence="2" key="1">
    <citation type="submission" date="2021-06" db="EMBL/GenBank/DDBJ databases">
        <authorList>
            <person name="Hodson N. C."/>
            <person name="Mongue J. A."/>
            <person name="Jaron S. K."/>
        </authorList>
    </citation>
    <scope>NUCLEOTIDE SEQUENCE</scope>
</reference>
<dbReference type="InterPro" id="IPR045092">
    <property type="entry name" value="Rrp6-like"/>
</dbReference>
<dbReference type="InterPro" id="IPR002562">
    <property type="entry name" value="3'-5'_exonuclease_dom"/>
</dbReference>
<dbReference type="GO" id="GO:0003727">
    <property type="term" value="F:single-stranded RNA binding"/>
    <property type="evidence" value="ECO:0007669"/>
    <property type="project" value="TreeGrafter"/>
</dbReference>
<dbReference type="Pfam" id="PF01612">
    <property type="entry name" value="DNA_pol_A_exo1"/>
    <property type="match status" value="1"/>
</dbReference>
<dbReference type="GO" id="GO:0071051">
    <property type="term" value="P:poly(A)-dependent snoRNA 3'-end processing"/>
    <property type="evidence" value="ECO:0007669"/>
    <property type="project" value="TreeGrafter"/>
</dbReference>
<dbReference type="GO" id="GO:0071037">
    <property type="term" value="P:nuclear polyadenylation-dependent snRNA catabolic process"/>
    <property type="evidence" value="ECO:0007669"/>
    <property type="project" value="TreeGrafter"/>
</dbReference>
<comment type="caution">
    <text evidence="2">The sequence shown here is derived from an EMBL/GenBank/DDBJ whole genome shotgun (WGS) entry which is preliminary data.</text>
</comment>
<proteinExistence type="predicted"/>
<name>A0A8J2JI80_9HEXA</name>
<organism evidence="2 3">
    <name type="scientific">Allacma fusca</name>
    <dbReference type="NCBI Taxonomy" id="39272"/>
    <lineage>
        <taxon>Eukaryota</taxon>
        <taxon>Metazoa</taxon>
        <taxon>Ecdysozoa</taxon>
        <taxon>Arthropoda</taxon>
        <taxon>Hexapoda</taxon>
        <taxon>Collembola</taxon>
        <taxon>Symphypleona</taxon>
        <taxon>Sminthuridae</taxon>
        <taxon>Allacma</taxon>
    </lineage>
</organism>
<dbReference type="SMART" id="SM00474">
    <property type="entry name" value="35EXOc"/>
    <property type="match status" value="1"/>
</dbReference>
<dbReference type="EMBL" id="CAJVCH010072678">
    <property type="protein sequence ID" value="CAG7720681.1"/>
    <property type="molecule type" value="Genomic_DNA"/>
</dbReference>
<dbReference type="Proteomes" id="UP000708208">
    <property type="component" value="Unassembled WGS sequence"/>
</dbReference>
<dbReference type="GO" id="GO:0000175">
    <property type="term" value="F:3'-5'-RNA exonuclease activity"/>
    <property type="evidence" value="ECO:0007669"/>
    <property type="project" value="InterPro"/>
</dbReference>
<protein>
    <recommendedName>
        <fullName evidence="1">3'-5' exonuclease domain-containing protein</fullName>
    </recommendedName>
</protein>
<gene>
    <name evidence="2" type="ORF">AFUS01_LOCUS9947</name>
</gene>
<dbReference type="GO" id="GO:0005730">
    <property type="term" value="C:nucleolus"/>
    <property type="evidence" value="ECO:0007669"/>
    <property type="project" value="TreeGrafter"/>
</dbReference>
<dbReference type="GO" id="GO:0071039">
    <property type="term" value="P:nuclear polyadenylation-dependent CUT catabolic process"/>
    <property type="evidence" value="ECO:0007669"/>
    <property type="project" value="TreeGrafter"/>
</dbReference>
<evidence type="ECO:0000259" key="1">
    <source>
        <dbReference type="SMART" id="SM00474"/>
    </source>
</evidence>
<sequence length="294" mass="34497">MNQMIQTLKQAHTLGLDLESHYKYSFGNMISLIQISTHTADYLLDPFKTYDEIRSDLRKVLEDPKKLLVVHGAANDLIWLKGELGICPKGVIDVQIYDMLETGTKQGISFDRLRDKYIHGNACVNKKVTDKSICQLADWRLRPLPKDLQIYAQEDSHYVLKIWNEILKQGKTDLIKAAVHQTKNLLLKEYSPPKFDYTDQLKRQKLKNLIFPDNFKLFQLLWKFQTYLGRLQDQNPLMYFTIRQLLNISRQRPTDRLSLHWSPRLGMLEKSKLKRQKEMGPRICYKGAKEQTKS</sequence>
<feature type="domain" description="3'-5' exonuclease" evidence="1">
    <location>
        <begin position="5"/>
        <end position="171"/>
    </location>
</feature>
<evidence type="ECO:0000313" key="3">
    <source>
        <dbReference type="Proteomes" id="UP000708208"/>
    </source>
</evidence>
<dbReference type="GO" id="GO:0071038">
    <property type="term" value="P:TRAMP-dependent tRNA surveillance pathway"/>
    <property type="evidence" value="ECO:0007669"/>
    <property type="project" value="TreeGrafter"/>
</dbReference>
<dbReference type="GO" id="GO:0071036">
    <property type="term" value="P:nuclear polyadenylation-dependent snoRNA catabolic process"/>
    <property type="evidence" value="ECO:0007669"/>
    <property type="project" value="TreeGrafter"/>
</dbReference>
<dbReference type="AlphaFoldDB" id="A0A8J2JI80"/>
<dbReference type="GO" id="GO:0000176">
    <property type="term" value="C:nuclear exosome (RNase complex)"/>
    <property type="evidence" value="ECO:0007669"/>
    <property type="project" value="TreeGrafter"/>
</dbReference>
<keyword evidence="3" id="KW-1185">Reference proteome</keyword>
<dbReference type="GO" id="GO:0000467">
    <property type="term" value="P:exonucleolytic trimming to generate mature 3'-end of 5.8S rRNA from tricistronic rRNA transcript (SSU-rRNA, 5.8S rRNA, LSU-rRNA)"/>
    <property type="evidence" value="ECO:0007669"/>
    <property type="project" value="InterPro"/>
</dbReference>
<accession>A0A8J2JI80</accession>
<dbReference type="GO" id="GO:0071040">
    <property type="term" value="P:nuclear polyadenylation-dependent antisense transcript catabolic process"/>
    <property type="evidence" value="ECO:0007669"/>
    <property type="project" value="TreeGrafter"/>
</dbReference>
<dbReference type="PANTHER" id="PTHR12124:SF47">
    <property type="entry name" value="EXOSOME COMPONENT 10"/>
    <property type="match status" value="1"/>
</dbReference>
<evidence type="ECO:0000313" key="2">
    <source>
        <dbReference type="EMBL" id="CAG7720681.1"/>
    </source>
</evidence>
<dbReference type="PANTHER" id="PTHR12124">
    <property type="entry name" value="POLYMYOSITIS/SCLERODERMA AUTOANTIGEN-RELATED"/>
    <property type="match status" value="1"/>
</dbReference>